<name>A0ABV6V960_9ACTN</name>
<keyword evidence="2 5" id="KW-0812">Transmembrane</keyword>
<dbReference type="InterPro" id="IPR050475">
    <property type="entry name" value="Prenyltransferase_related"/>
</dbReference>
<feature type="transmembrane region" description="Helical" evidence="5">
    <location>
        <begin position="186"/>
        <end position="205"/>
    </location>
</feature>
<feature type="transmembrane region" description="Helical" evidence="5">
    <location>
        <begin position="117"/>
        <end position="144"/>
    </location>
</feature>
<dbReference type="Proteomes" id="UP001592582">
    <property type="component" value="Unassembled WGS sequence"/>
</dbReference>
<evidence type="ECO:0000256" key="2">
    <source>
        <dbReference type="ARBA" id="ARBA00022692"/>
    </source>
</evidence>
<feature type="transmembrane region" description="Helical" evidence="5">
    <location>
        <begin position="63"/>
        <end position="83"/>
    </location>
</feature>
<reference evidence="8 9" key="1">
    <citation type="submission" date="2024-09" db="EMBL/GenBank/DDBJ databases">
        <authorList>
            <person name="Lee S.D."/>
        </authorList>
    </citation>
    <scope>NUCLEOTIDE SEQUENCE [LARGE SCALE GENOMIC DNA]</scope>
    <source>
        <strain evidence="6 9">N1-1</strain>
        <strain evidence="7 8">N1-3</strain>
    </source>
</reference>
<evidence type="ECO:0000313" key="7">
    <source>
        <dbReference type="EMBL" id="MFC1431353.1"/>
    </source>
</evidence>
<dbReference type="EMBL" id="JBHEZX010000005">
    <property type="protein sequence ID" value="MFC1410262.1"/>
    <property type="molecule type" value="Genomic_DNA"/>
</dbReference>
<dbReference type="PANTHER" id="PTHR42723:SF1">
    <property type="entry name" value="CHLOROPHYLL SYNTHASE, CHLOROPLASTIC"/>
    <property type="match status" value="1"/>
</dbReference>
<protein>
    <submittedName>
        <fullName evidence="6">UbiA family prenyltransferase</fullName>
    </submittedName>
</protein>
<dbReference type="Pfam" id="PF01040">
    <property type="entry name" value="UbiA"/>
    <property type="match status" value="1"/>
</dbReference>
<dbReference type="InterPro" id="IPR000537">
    <property type="entry name" value="UbiA_prenyltransferase"/>
</dbReference>
<comment type="subcellular location">
    <subcellularLocation>
        <location evidence="1">Membrane</location>
        <topology evidence="1">Multi-pass membrane protein</topology>
    </subcellularLocation>
</comment>
<evidence type="ECO:0000256" key="4">
    <source>
        <dbReference type="ARBA" id="ARBA00023136"/>
    </source>
</evidence>
<feature type="transmembrane region" description="Helical" evidence="5">
    <location>
        <begin position="156"/>
        <end position="179"/>
    </location>
</feature>
<evidence type="ECO:0000256" key="3">
    <source>
        <dbReference type="ARBA" id="ARBA00022989"/>
    </source>
</evidence>
<evidence type="ECO:0000256" key="1">
    <source>
        <dbReference type="ARBA" id="ARBA00004141"/>
    </source>
</evidence>
<gene>
    <name evidence="7" type="ORF">ACEZDB_11925</name>
    <name evidence="6" type="ORF">ACEZDG_13395</name>
</gene>
<accession>A0ABV6V960</accession>
<proteinExistence type="predicted"/>
<feature type="transmembrane region" description="Helical" evidence="5">
    <location>
        <begin position="252"/>
        <end position="275"/>
    </location>
</feature>
<sequence>MSRNLADVAEITHGISLAESQLRVSLRYARLSLAEARPAVQVVFLLRFAVGAALSVHQQPANPLQLVGGLLAWWLAVVAAYLLNGVMDVQEDRANGSARPIARGDLPERAAARITALAALGSLALSVFVPGLTVWVAAFLLLGWLYSAPPFPAKQWSSACALVVLGLGWTSFAAGTAAAGGGQDRIGLVFAGVMSAWMALVGSVVKDLSDLDGDAVGGRRTLAVRRGDTLTRRVAAAGALTVGTAAVLAPSAWAPFALAGTAPVAVGAVCVVVQIVRTAGGGGADKRTRRSAYRAFMRTQYAANTAMLLALLLDGPMR</sequence>
<keyword evidence="4 5" id="KW-0472">Membrane</keyword>
<evidence type="ECO:0000313" key="8">
    <source>
        <dbReference type="Proteomes" id="UP001592530"/>
    </source>
</evidence>
<dbReference type="EMBL" id="JBHEZY010000003">
    <property type="protein sequence ID" value="MFC1431353.1"/>
    <property type="molecule type" value="Genomic_DNA"/>
</dbReference>
<keyword evidence="9" id="KW-1185">Reference proteome</keyword>
<evidence type="ECO:0000256" key="5">
    <source>
        <dbReference type="SAM" id="Phobius"/>
    </source>
</evidence>
<evidence type="ECO:0000313" key="6">
    <source>
        <dbReference type="EMBL" id="MFC1410262.1"/>
    </source>
</evidence>
<dbReference type="RefSeq" id="WP_380507593.1">
    <property type="nucleotide sequence ID" value="NZ_JBHEZX010000005.1"/>
</dbReference>
<dbReference type="Gene3D" id="1.10.357.140">
    <property type="entry name" value="UbiA prenyltransferase"/>
    <property type="match status" value="1"/>
</dbReference>
<feature type="transmembrane region" description="Helical" evidence="5">
    <location>
        <begin position="295"/>
        <end position="313"/>
    </location>
</feature>
<dbReference type="PANTHER" id="PTHR42723">
    <property type="entry name" value="CHLOROPHYLL SYNTHASE"/>
    <property type="match status" value="1"/>
</dbReference>
<organism evidence="6 9">
    <name type="scientific">Streptacidiphilus alkalitolerans</name>
    <dbReference type="NCBI Taxonomy" id="3342712"/>
    <lineage>
        <taxon>Bacteria</taxon>
        <taxon>Bacillati</taxon>
        <taxon>Actinomycetota</taxon>
        <taxon>Actinomycetes</taxon>
        <taxon>Kitasatosporales</taxon>
        <taxon>Streptomycetaceae</taxon>
        <taxon>Streptacidiphilus</taxon>
    </lineage>
</organism>
<dbReference type="Proteomes" id="UP001592530">
    <property type="component" value="Unassembled WGS sequence"/>
</dbReference>
<keyword evidence="3 5" id="KW-1133">Transmembrane helix</keyword>
<comment type="caution">
    <text evidence="6">The sequence shown here is derived from an EMBL/GenBank/DDBJ whole genome shotgun (WGS) entry which is preliminary data.</text>
</comment>
<dbReference type="InterPro" id="IPR044878">
    <property type="entry name" value="UbiA_sf"/>
</dbReference>
<evidence type="ECO:0000313" key="9">
    <source>
        <dbReference type="Proteomes" id="UP001592582"/>
    </source>
</evidence>